<feature type="coiled-coil region" evidence="4">
    <location>
        <begin position="609"/>
        <end position="636"/>
    </location>
</feature>
<dbReference type="Gene3D" id="1.25.40.10">
    <property type="entry name" value="Tetratricopeptide repeat domain"/>
    <property type="match status" value="4"/>
</dbReference>
<dbReference type="PANTHER" id="PTHR16305">
    <property type="entry name" value="TESTICULAR SOLUBLE ADENYLYL CYCLASE"/>
    <property type="match status" value="1"/>
</dbReference>
<dbReference type="SUPFAM" id="SSF48452">
    <property type="entry name" value="TPR-like"/>
    <property type="match status" value="3"/>
</dbReference>
<dbReference type="EMBL" id="WJKJ01000280">
    <property type="protein sequence ID" value="MBD3365219.1"/>
    <property type="molecule type" value="Genomic_DNA"/>
</dbReference>
<dbReference type="GO" id="GO:0005737">
    <property type="term" value="C:cytoplasm"/>
    <property type="evidence" value="ECO:0007669"/>
    <property type="project" value="TreeGrafter"/>
</dbReference>
<dbReference type="Proteomes" id="UP000630660">
    <property type="component" value="Unassembled WGS sequence"/>
</dbReference>
<name>A0A9D5QD37_UNCW3</name>
<reference evidence="5" key="1">
    <citation type="submission" date="2019-11" db="EMBL/GenBank/DDBJ databases">
        <title>Microbial mats filling the niche in hypersaline microbial mats.</title>
        <authorList>
            <person name="Wong H.L."/>
            <person name="Macleod F.I."/>
            <person name="White R.A. III"/>
            <person name="Burns B.P."/>
        </authorList>
    </citation>
    <scope>NUCLEOTIDE SEQUENCE</scope>
    <source>
        <strain evidence="5">Bin_327</strain>
    </source>
</reference>
<gene>
    <name evidence="5" type="ORF">GF359_08395</name>
</gene>
<feature type="repeat" description="TPR" evidence="3">
    <location>
        <begin position="271"/>
        <end position="304"/>
    </location>
</feature>
<dbReference type="SMART" id="SM00028">
    <property type="entry name" value="TPR"/>
    <property type="match status" value="8"/>
</dbReference>
<sequence length="701" mass="80440">ECFAVKEELRESLADKFTELKIEPLDQYSSLELTYNLLEIPGFTEELKQKILTKAEGNPFFLEEIISSFIESGVLVFDAGVWMLGKPVSDIQIPDTVQLVIAARLDRLQTDLKSVLQMASVIGRTFYEGLLVRIHEDKKRLVDYLEKLEDYEFILKMITDVRTAEDIEYMFKHPLIQQVTYTSLLKSKRKKLHGRVAETMTALYADRLDDFTEVIAQQYANSDYYQKAVEWLEKAGKKAKSNYANEDATEYFHKVISIIEAGKVSNPEALARAYESAGDIYKTTGKNEEAIESYNKVIEISEDELYRIRMTRKIADTYQKQSMYPEAIDYLERSRKKLEELSEKLDELEDTDAYYIELHTIFHGLAWVNYLIGDFTKAQAYCEQSLAELSSISDEKERNLAEASILNIIAAIKSSTGETEESYECYQRAEGIYEKEDDLPGLGTVYNNCVNYFSEKGDFISCITYLEKSLEIAVKTGSALSEAITSFNLGAEYLNLGSFSRTREYLERYQGLNKLINNRLGEGWAAETYSDLYAEEGDNERAMESIDTAIAIFQEVKSTIKEMGAKLSKADLLIEMDRLPEAEKMLNEVEKYSMKNSVTHYLISINISRGQLYLKKEEYEKALTELRKAEKGVKDARWTSVLTTIYYYAGKVKEKQGDKKGSEKYLKKAKKNLKENAEKITDEVLRESYLNKSFNKKVLSS</sequence>
<dbReference type="GO" id="GO:0005524">
    <property type="term" value="F:ATP binding"/>
    <property type="evidence" value="ECO:0007669"/>
    <property type="project" value="UniProtKB-KW"/>
</dbReference>
<evidence type="ECO:0000313" key="5">
    <source>
        <dbReference type="EMBL" id="MBD3365219.1"/>
    </source>
</evidence>
<dbReference type="PROSITE" id="PS50005">
    <property type="entry name" value="TPR"/>
    <property type="match status" value="1"/>
</dbReference>
<evidence type="ECO:0008006" key="7">
    <source>
        <dbReference type="Google" id="ProtNLM"/>
    </source>
</evidence>
<dbReference type="GO" id="GO:0004016">
    <property type="term" value="F:adenylate cyclase activity"/>
    <property type="evidence" value="ECO:0007669"/>
    <property type="project" value="TreeGrafter"/>
</dbReference>
<dbReference type="InterPro" id="IPR011990">
    <property type="entry name" value="TPR-like_helical_dom_sf"/>
</dbReference>
<evidence type="ECO:0000256" key="1">
    <source>
        <dbReference type="ARBA" id="ARBA00022741"/>
    </source>
</evidence>
<dbReference type="PANTHER" id="PTHR16305:SF28">
    <property type="entry name" value="GUANYLATE CYCLASE DOMAIN-CONTAINING PROTEIN"/>
    <property type="match status" value="1"/>
</dbReference>
<dbReference type="InterPro" id="IPR019734">
    <property type="entry name" value="TPR_rpt"/>
</dbReference>
<evidence type="ECO:0000313" key="6">
    <source>
        <dbReference type="Proteomes" id="UP000630660"/>
    </source>
</evidence>
<keyword evidence="4" id="KW-0175">Coiled coil</keyword>
<keyword evidence="2" id="KW-0067">ATP-binding</keyword>
<evidence type="ECO:0000256" key="4">
    <source>
        <dbReference type="SAM" id="Coils"/>
    </source>
</evidence>
<protein>
    <recommendedName>
        <fullName evidence="7">Tetratricopeptide repeat protein</fullName>
    </recommendedName>
</protein>
<comment type="caution">
    <text evidence="5">The sequence shown here is derived from an EMBL/GenBank/DDBJ whole genome shotgun (WGS) entry which is preliminary data.</text>
</comment>
<organism evidence="5 6">
    <name type="scientific">candidate division WOR-3 bacterium</name>
    <dbReference type="NCBI Taxonomy" id="2052148"/>
    <lineage>
        <taxon>Bacteria</taxon>
        <taxon>Bacteria division WOR-3</taxon>
    </lineage>
</organism>
<evidence type="ECO:0000256" key="2">
    <source>
        <dbReference type="ARBA" id="ARBA00022840"/>
    </source>
</evidence>
<dbReference type="PROSITE" id="PS50293">
    <property type="entry name" value="TPR_REGION"/>
    <property type="match status" value="1"/>
</dbReference>
<feature type="non-terminal residue" evidence="5">
    <location>
        <position position="1"/>
    </location>
</feature>
<keyword evidence="3" id="KW-0802">TPR repeat</keyword>
<proteinExistence type="predicted"/>
<accession>A0A9D5QD37</accession>
<dbReference type="Pfam" id="PF13181">
    <property type="entry name" value="TPR_8"/>
    <property type="match status" value="1"/>
</dbReference>
<keyword evidence="1" id="KW-0547">Nucleotide-binding</keyword>
<evidence type="ECO:0000256" key="3">
    <source>
        <dbReference type="PROSITE-ProRule" id="PRU00339"/>
    </source>
</evidence>
<dbReference type="AlphaFoldDB" id="A0A9D5QD37"/>